<keyword evidence="11" id="KW-0325">Glycoprotein</keyword>
<dbReference type="Ensembl" id="ENSXETT00000121365">
    <property type="protein sequence ID" value="ENSXETP00000111083"/>
    <property type="gene ID" value="ENSXETG00000043554"/>
</dbReference>
<evidence type="ECO:0000256" key="2">
    <source>
        <dbReference type="ARBA" id="ARBA00009634"/>
    </source>
</evidence>
<accession>A0A803JSY1</accession>
<dbReference type="SUPFAM" id="SSF52058">
    <property type="entry name" value="L domain-like"/>
    <property type="match status" value="1"/>
</dbReference>
<dbReference type="AGR" id="Xenbase:XB-GENE-29099087"/>
<keyword evidence="8" id="KW-0391">Immunity</keyword>
<evidence type="ECO:0000256" key="8">
    <source>
        <dbReference type="ARBA" id="ARBA00022859"/>
    </source>
</evidence>
<feature type="domain" description="LRRCT" evidence="15">
    <location>
        <begin position="179"/>
        <end position="232"/>
    </location>
</feature>
<sequence>MAGCVAPRAVLLAAVLGGTLGCTSSCTCRGGRTDCTNKGLYFIPRDMEGDSHTVLLGYNHIGAITGLCLQRYRRMEHLDLRSNRISTIHSRAFRYQQNLTYLDLSANQLATIPAELFRPLANLLTLDLGNNRISELPGSALDSSLALDTLYLHNNALTGLAGPLLGNLGNLRHLRLDGNPWACTCQIQTLLNWIKQNPERLEERDRTLCGFPGYLDQYPLLGIQGDSFRQCQNLLSLSAQLYFLCIGLTLCIGSIGLCFAIGSLVVTCQHFQHWRKARPHMYRKSIVTRRDAIIYGHQLPECRT</sequence>
<dbReference type="CTD" id="389816"/>
<dbReference type="Xenbase" id="XB-GENE-29099087">
    <property type="gene designation" value="lrrc26"/>
</dbReference>
<evidence type="ECO:0000256" key="11">
    <source>
        <dbReference type="ARBA" id="ARBA00023180"/>
    </source>
</evidence>
<evidence type="ECO:0000256" key="6">
    <source>
        <dbReference type="ARBA" id="ARBA00022729"/>
    </source>
</evidence>
<dbReference type="GO" id="GO:0006954">
    <property type="term" value="P:inflammatory response"/>
    <property type="evidence" value="ECO:0007669"/>
    <property type="project" value="UniProtKB-KW"/>
</dbReference>
<feature type="chain" id="PRO_5044662966" evidence="14">
    <location>
        <begin position="22"/>
        <end position="304"/>
    </location>
</feature>
<evidence type="ECO:0000259" key="15">
    <source>
        <dbReference type="SMART" id="SM00082"/>
    </source>
</evidence>
<keyword evidence="5 13" id="KW-0812">Transmembrane</keyword>
<keyword evidence="7" id="KW-0677">Repeat</keyword>
<dbReference type="PRINTS" id="PR00019">
    <property type="entry name" value="LEURICHRPT"/>
</dbReference>
<keyword evidence="17" id="KW-1185">Reference proteome</keyword>
<feature type="signal peptide" evidence="14">
    <location>
        <begin position="1"/>
        <end position="21"/>
    </location>
</feature>
<dbReference type="SMART" id="SM00369">
    <property type="entry name" value="LRR_TYP"/>
    <property type="match status" value="3"/>
</dbReference>
<comment type="similarity">
    <text evidence="2">Belongs to the Toll-like receptor family.</text>
</comment>
<dbReference type="InterPro" id="IPR003591">
    <property type="entry name" value="Leu-rich_rpt_typical-subtyp"/>
</dbReference>
<dbReference type="Pfam" id="PF13855">
    <property type="entry name" value="LRR_8"/>
    <property type="match status" value="1"/>
</dbReference>
<evidence type="ECO:0000256" key="14">
    <source>
        <dbReference type="SAM" id="SignalP"/>
    </source>
</evidence>
<keyword evidence="3" id="KW-0399">Innate immunity</keyword>
<gene>
    <name evidence="16 18 19" type="primary">lrrc26</name>
</gene>
<dbReference type="PANTHER" id="PTHR24365:SF541">
    <property type="entry name" value="PROTEIN TOLL-RELATED"/>
    <property type="match status" value="1"/>
</dbReference>
<evidence type="ECO:0000313" key="18">
    <source>
        <dbReference type="RefSeq" id="XP_031746479.1"/>
    </source>
</evidence>
<dbReference type="KEGG" id="xtr:116406528"/>
<dbReference type="GeneID" id="116406528"/>
<dbReference type="OMA" id="DAAFSHC"/>
<feature type="transmembrane region" description="Helical" evidence="13">
    <location>
        <begin position="241"/>
        <end position="266"/>
    </location>
</feature>
<evidence type="ECO:0000256" key="13">
    <source>
        <dbReference type="SAM" id="Phobius"/>
    </source>
</evidence>
<dbReference type="Proteomes" id="UP000008143">
    <property type="component" value="Chromosome 8"/>
</dbReference>
<dbReference type="OrthoDB" id="676979at2759"/>
<evidence type="ECO:0000313" key="19">
    <source>
        <dbReference type="Xenbase" id="XB-GENE-29099087"/>
    </source>
</evidence>
<evidence type="ECO:0000256" key="9">
    <source>
        <dbReference type="ARBA" id="ARBA00022989"/>
    </source>
</evidence>
<dbReference type="GeneTree" id="ENSGT00940000165601"/>
<dbReference type="InterPro" id="IPR000483">
    <property type="entry name" value="Cys-rich_flank_reg_C"/>
</dbReference>
<keyword evidence="10 13" id="KW-0472">Membrane</keyword>
<keyword evidence="12" id="KW-0395">Inflammatory response</keyword>
<dbReference type="PANTHER" id="PTHR24365">
    <property type="entry name" value="TOLL-LIKE RECEPTOR"/>
    <property type="match status" value="1"/>
</dbReference>
<dbReference type="RefSeq" id="XP_031746479.1">
    <property type="nucleotide sequence ID" value="XM_031890619.1"/>
</dbReference>
<dbReference type="AlphaFoldDB" id="A0A803JSY1"/>
<name>A0A803JSY1_XENTR</name>
<evidence type="ECO:0000256" key="1">
    <source>
        <dbReference type="ARBA" id="ARBA00004167"/>
    </source>
</evidence>
<dbReference type="InterPro" id="IPR032675">
    <property type="entry name" value="LRR_dom_sf"/>
</dbReference>
<evidence type="ECO:0000256" key="10">
    <source>
        <dbReference type="ARBA" id="ARBA00023136"/>
    </source>
</evidence>
<organism evidence="16">
    <name type="scientific">Xenopus tropicalis</name>
    <name type="common">Western clawed frog</name>
    <name type="synonym">Silurana tropicalis</name>
    <dbReference type="NCBI Taxonomy" id="8364"/>
    <lineage>
        <taxon>Eukaryota</taxon>
        <taxon>Metazoa</taxon>
        <taxon>Chordata</taxon>
        <taxon>Craniata</taxon>
        <taxon>Vertebrata</taxon>
        <taxon>Euteleostomi</taxon>
        <taxon>Amphibia</taxon>
        <taxon>Batrachia</taxon>
        <taxon>Anura</taxon>
        <taxon>Pipoidea</taxon>
        <taxon>Pipidae</taxon>
        <taxon>Xenopodinae</taxon>
        <taxon>Xenopus</taxon>
        <taxon>Silurana</taxon>
    </lineage>
</organism>
<evidence type="ECO:0000256" key="7">
    <source>
        <dbReference type="ARBA" id="ARBA00022737"/>
    </source>
</evidence>
<evidence type="ECO:0000313" key="16">
    <source>
        <dbReference type="Ensembl" id="ENSXETP00000111083"/>
    </source>
</evidence>
<keyword evidence="6 14" id="KW-0732">Signal</keyword>
<reference evidence="16" key="2">
    <citation type="submission" date="2021-03" db="UniProtKB">
        <authorList>
            <consortium name="Ensembl"/>
        </authorList>
    </citation>
    <scope>IDENTIFICATION</scope>
</reference>
<dbReference type="InterPro" id="IPR001611">
    <property type="entry name" value="Leu-rich_rpt"/>
</dbReference>
<evidence type="ECO:0000256" key="3">
    <source>
        <dbReference type="ARBA" id="ARBA00022588"/>
    </source>
</evidence>
<reference evidence="16" key="1">
    <citation type="journal article" date="2010" name="Science">
        <title>The genome of the Western clawed frog Xenopus tropicalis.</title>
        <authorList>
            <person name="Hellsten U."/>
            <person name="Harland R.M."/>
            <person name="Gilchrist M.J."/>
            <person name="Hendrix D."/>
            <person name="Jurka J."/>
            <person name="Kapitonov V."/>
            <person name="Ovcharenko I."/>
            <person name="Putnam N.H."/>
            <person name="Shu S."/>
            <person name="Taher L."/>
            <person name="Blitz I.L."/>
            <person name="Blumberg B."/>
            <person name="Dichmann D.S."/>
            <person name="Dubchak I."/>
            <person name="Amaya E."/>
            <person name="Detter J.C."/>
            <person name="Fletcher R."/>
            <person name="Gerhard D.S."/>
            <person name="Goodstein D."/>
            <person name="Graves T."/>
            <person name="Grigoriev I.V."/>
            <person name="Grimwood J."/>
            <person name="Kawashima T."/>
            <person name="Lindquist E."/>
            <person name="Lucas S.M."/>
            <person name="Mead P.E."/>
            <person name="Mitros T."/>
            <person name="Ogino H."/>
            <person name="Ohta Y."/>
            <person name="Poliakov A.V."/>
            <person name="Pollet N."/>
            <person name="Robert J."/>
            <person name="Salamov A."/>
            <person name="Sater A.K."/>
            <person name="Schmutz J."/>
            <person name="Terry A."/>
            <person name="Vize P.D."/>
            <person name="Warren W.C."/>
            <person name="Wells D."/>
            <person name="Wills A."/>
            <person name="Wilson R.K."/>
            <person name="Zimmerman L.B."/>
            <person name="Zorn A.M."/>
            <person name="Grainger R."/>
            <person name="Grammer T."/>
            <person name="Khokha M.K."/>
            <person name="Richardson P.M."/>
            <person name="Rokhsar D.S."/>
        </authorList>
    </citation>
    <scope>NUCLEOTIDE SEQUENCE [LARGE SCALE GENOMIC DNA]</scope>
    <source>
        <strain evidence="16">Nigerian</strain>
    </source>
</reference>
<comment type="subcellular location">
    <subcellularLocation>
        <location evidence="1">Membrane</location>
        <topology evidence="1">Single-pass membrane protein</topology>
    </subcellularLocation>
</comment>
<dbReference type="Gene3D" id="3.80.10.10">
    <property type="entry name" value="Ribonuclease Inhibitor"/>
    <property type="match status" value="2"/>
</dbReference>
<dbReference type="SMART" id="SM00082">
    <property type="entry name" value="LRRCT"/>
    <property type="match status" value="1"/>
</dbReference>
<dbReference type="GO" id="GO:0045087">
    <property type="term" value="P:innate immune response"/>
    <property type="evidence" value="ECO:0007669"/>
    <property type="project" value="UniProtKB-KW"/>
</dbReference>
<evidence type="ECO:0000256" key="4">
    <source>
        <dbReference type="ARBA" id="ARBA00022614"/>
    </source>
</evidence>
<dbReference type="PROSITE" id="PS51450">
    <property type="entry name" value="LRR"/>
    <property type="match status" value="2"/>
</dbReference>
<evidence type="ECO:0000256" key="5">
    <source>
        <dbReference type="ARBA" id="ARBA00022692"/>
    </source>
</evidence>
<proteinExistence type="inferred from homology"/>
<dbReference type="GO" id="GO:0016020">
    <property type="term" value="C:membrane"/>
    <property type="evidence" value="ECO:0007669"/>
    <property type="project" value="UniProtKB-SubCell"/>
</dbReference>
<reference evidence="18" key="3">
    <citation type="submission" date="2025-04" db="UniProtKB">
        <authorList>
            <consortium name="RefSeq"/>
        </authorList>
    </citation>
    <scope>IDENTIFICATION</scope>
    <source>
        <strain evidence="18">Nigerian</strain>
        <tissue evidence="18">Liver and blood</tissue>
    </source>
</reference>
<keyword evidence="9 13" id="KW-1133">Transmembrane helix</keyword>
<evidence type="ECO:0000313" key="17">
    <source>
        <dbReference type="Proteomes" id="UP000008143"/>
    </source>
</evidence>
<evidence type="ECO:0000256" key="12">
    <source>
        <dbReference type="ARBA" id="ARBA00023198"/>
    </source>
</evidence>
<protein>
    <submittedName>
        <fullName evidence="16">Leucine rich repeat containing 26</fullName>
    </submittedName>
    <submittedName>
        <fullName evidence="18">Leucine-rich repeat-containing protein 26</fullName>
    </submittedName>
</protein>
<keyword evidence="4" id="KW-0433">Leucine-rich repeat</keyword>